<evidence type="ECO:0000313" key="2">
    <source>
        <dbReference type="EMBL" id="SDG88901.1"/>
    </source>
</evidence>
<dbReference type="OrthoDB" id="5072249at2"/>
<proteinExistence type="predicted"/>
<evidence type="ECO:0000259" key="1">
    <source>
        <dbReference type="Pfam" id="PF04961"/>
    </source>
</evidence>
<organism evidence="2 3">
    <name type="scientific">Microbacterium pygmaeum</name>
    <dbReference type="NCBI Taxonomy" id="370764"/>
    <lineage>
        <taxon>Bacteria</taxon>
        <taxon>Bacillati</taxon>
        <taxon>Actinomycetota</taxon>
        <taxon>Actinomycetes</taxon>
        <taxon>Micrococcales</taxon>
        <taxon>Microbacteriaceae</taxon>
        <taxon>Microbacterium</taxon>
    </lineage>
</organism>
<protein>
    <submittedName>
        <fullName evidence="2">Formiminotetrahydrofolate cyclodeaminase</fullName>
    </submittedName>
</protein>
<dbReference type="SUPFAM" id="SSF101262">
    <property type="entry name" value="Methenyltetrahydrofolate cyclohydrolase-like"/>
    <property type="match status" value="1"/>
</dbReference>
<accession>A0A1G7XXL2</accession>
<dbReference type="Gene3D" id="1.20.120.680">
    <property type="entry name" value="Formiminotetrahydrofolate cyclodeaminase monomer, up-and-down helical bundle"/>
    <property type="match status" value="1"/>
</dbReference>
<dbReference type="STRING" id="370764.SAMN04489810_1571"/>
<sequence length="203" mass="21151">MLDDIDPAATPLAEWLDRLAEAHGAPGGGAACAVMTGISAALLGMVASYTAHSSEARVAAERLGGTRRAATTAAEEDGIHSAAFGAALAMDEGPEREKAVRRESLDAIASTLHIGRLGASLVDDARLLANIGNRNVEADLCVAIEALRAALDGANHTARANLDLLSRHRTADDGLDEHVAAFELELRAIAQKRADLDRIASRC</sequence>
<name>A0A1G7XXL2_9MICO</name>
<gene>
    <name evidence="2" type="ORF">SAMN04489810_1571</name>
</gene>
<keyword evidence="3" id="KW-1185">Reference proteome</keyword>
<dbReference type="Pfam" id="PF04961">
    <property type="entry name" value="FTCD_C"/>
    <property type="match status" value="1"/>
</dbReference>
<feature type="domain" description="Cyclodeaminase/cyclohydrolase" evidence="1">
    <location>
        <begin position="12"/>
        <end position="168"/>
    </location>
</feature>
<dbReference type="GO" id="GO:0003824">
    <property type="term" value="F:catalytic activity"/>
    <property type="evidence" value="ECO:0007669"/>
    <property type="project" value="InterPro"/>
</dbReference>
<dbReference type="Proteomes" id="UP000199009">
    <property type="component" value="Chromosome I"/>
</dbReference>
<dbReference type="InterPro" id="IPR036178">
    <property type="entry name" value="Formintransfe-cycloase-like_sf"/>
</dbReference>
<dbReference type="RefSeq" id="WP_091488407.1">
    <property type="nucleotide sequence ID" value="NZ_LT629692.1"/>
</dbReference>
<dbReference type="InterPro" id="IPR007044">
    <property type="entry name" value="Cyclodeamin/CycHdrlase"/>
</dbReference>
<evidence type="ECO:0000313" key="3">
    <source>
        <dbReference type="Proteomes" id="UP000199009"/>
    </source>
</evidence>
<dbReference type="EMBL" id="LT629692">
    <property type="protein sequence ID" value="SDG88901.1"/>
    <property type="molecule type" value="Genomic_DNA"/>
</dbReference>
<reference evidence="2 3" key="1">
    <citation type="submission" date="2016-10" db="EMBL/GenBank/DDBJ databases">
        <authorList>
            <person name="de Groot N.N."/>
        </authorList>
    </citation>
    <scope>NUCLEOTIDE SEQUENCE [LARGE SCALE GENOMIC DNA]</scope>
    <source>
        <strain evidence="2 3">DSM 23142</strain>
    </source>
</reference>
<dbReference type="AlphaFoldDB" id="A0A1G7XXL2"/>